<dbReference type="STRING" id="243090.RB7641"/>
<organism evidence="1 2">
    <name type="scientific">Rhodopirellula baltica (strain DSM 10527 / NCIMB 13988 / SH1)</name>
    <dbReference type="NCBI Taxonomy" id="243090"/>
    <lineage>
        <taxon>Bacteria</taxon>
        <taxon>Pseudomonadati</taxon>
        <taxon>Planctomycetota</taxon>
        <taxon>Planctomycetia</taxon>
        <taxon>Pirellulales</taxon>
        <taxon>Pirellulaceae</taxon>
        <taxon>Rhodopirellula</taxon>
    </lineage>
</organism>
<dbReference type="KEGG" id="rba:RB7641"/>
<evidence type="ECO:0000313" key="1">
    <source>
        <dbReference type="EMBL" id="CAD75485.1"/>
    </source>
</evidence>
<keyword evidence="2" id="KW-1185">Reference proteome</keyword>
<dbReference type="InParanoid" id="Q7UND4"/>
<sequence length="42" mass="4540">MSPTSDRDSPFLHDSSCVGTWSHRDALPDGEGYPAVCLIFDG</sequence>
<dbReference type="HOGENOM" id="CLU_3256984_0_0_0"/>
<dbReference type="EMBL" id="BX294146">
    <property type="protein sequence ID" value="CAD75485.1"/>
    <property type="molecule type" value="Genomic_DNA"/>
</dbReference>
<dbReference type="EnsemblBacteria" id="CAD75485">
    <property type="protein sequence ID" value="CAD75485"/>
    <property type="gene ID" value="RB7641"/>
</dbReference>
<accession>Q7UND4</accession>
<evidence type="ECO:0000313" key="2">
    <source>
        <dbReference type="Proteomes" id="UP000001025"/>
    </source>
</evidence>
<protein>
    <submittedName>
        <fullName evidence="1">Uncharacterized protein</fullName>
    </submittedName>
</protein>
<reference evidence="1 2" key="1">
    <citation type="journal article" date="2003" name="Proc. Natl. Acad. Sci. U.S.A.">
        <title>Complete genome sequence of the marine planctomycete Pirellula sp. strain 1.</title>
        <authorList>
            <person name="Gloeckner F.O."/>
            <person name="Kube M."/>
            <person name="Bauer M."/>
            <person name="Teeling H."/>
            <person name="Lombardot T."/>
            <person name="Ludwig W."/>
            <person name="Gade D."/>
            <person name="Beck A."/>
            <person name="Borzym K."/>
            <person name="Heitmann K."/>
            <person name="Rabus R."/>
            <person name="Schlesner H."/>
            <person name="Amann R."/>
            <person name="Reinhardt R."/>
        </authorList>
    </citation>
    <scope>NUCLEOTIDE SEQUENCE [LARGE SCALE GENOMIC DNA]</scope>
    <source>
        <strain evidence="2">DSM 10527 / NCIMB 13988 / SH1</strain>
    </source>
</reference>
<gene>
    <name evidence="1" type="ordered locus">RB7641</name>
</gene>
<name>Q7UND4_RHOBA</name>
<proteinExistence type="predicted"/>
<dbReference type="AlphaFoldDB" id="Q7UND4"/>
<dbReference type="Proteomes" id="UP000001025">
    <property type="component" value="Chromosome"/>
</dbReference>